<dbReference type="OrthoDB" id="8080712at2"/>
<comment type="caution">
    <text evidence="1">The sequence shown here is derived from an EMBL/GenBank/DDBJ whole genome shotgun (WGS) entry which is preliminary data.</text>
</comment>
<dbReference type="EMBL" id="QZWZ01000003">
    <property type="protein sequence ID" value="RJT41346.1"/>
    <property type="molecule type" value="Genomic_DNA"/>
</dbReference>
<organism evidence="1 2">
    <name type="scientific">Mesorhizobium waimense</name>
    <dbReference type="NCBI Taxonomy" id="1300307"/>
    <lineage>
        <taxon>Bacteria</taxon>
        <taxon>Pseudomonadati</taxon>
        <taxon>Pseudomonadota</taxon>
        <taxon>Alphaproteobacteria</taxon>
        <taxon>Hyphomicrobiales</taxon>
        <taxon>Phyllobacteriaceae</taxon>
        <taxon>Mesorhizobium</taxon>
    </lineage>
</organism>
<proteinExistence type="predicted"/>
<reference evidence="1 2" key="1">
    <citation type="submission" date="2018-09" db="EMBL/GenBank/DDBJ databases">
        <title>Mesorhizobium carmichaelinearum sp. nov. isolated from Carmichaelinea spp. root nodules in New Zealand.</title>
        <authorList>
            <person name="De Meyer S.E."/>
        </authorList>
    </citation>
    <scope>NUCLEOTIDE SEQUENCE [LARGE SCALE GENOMIC DNA]</scope>
    <source>
        <strain evidence="1 2">ICMP19557</strain>
    </source>
</reference>
<keyword evidence="2" id="KW-1185">Reference proteome</keyword>
<gene>
    <name evidence="1" type="ORF">D3227_06000</name>
</gene>
<dbReference type="Proteomes" id="UP000272706">
    <property type="component" value="Unassembled WGS sequence"/>
</dbReference>
<evidence type="ECO:0000313" key="2">
    <source>
        <dbReference type="Proteomes" id="UP000272706"/>
    </source>
</evidence>
<dbReference type="AlphaFoldDB" id="A0A3A5KZS0"/>
<accession>A0A3A5KZS0</accession>
<sequence length="100" mass="10990">MVREHRGIDIGHEVTIGVTNLELLDNGGASVTVPTDHFPFLIDAPKKAKPSHDLDLTRHVTRVDDEDGKVIGKVGGLLTVDQDSLTKWKCVRPVLGDEQR</sequence>
<evidence type="ECO:0000313" key="1">
    <source>
        <dbReference type="EMBL" id="RJT41346.1"/>
    </source>
</evidence>
<protein>
    <submittedName>
        <fullName evidence="1">Uncharacterized protein</fullName>
    </submittedName>
</protein>
<name>A0A3A5KZS0_9HYPH</name>